<evidence type="ECO:0000313" key="3">
    <source>
        <dbReference type="EMBL" id="VDP15701.1"/>
    </source>
</evidence>
<dbReference type="WBParaSite" id="HPBE_0001958601-mRNA-1">
    <property type="protein sequence ID" value="HPBE_0001958601-mRNA-1"/>
    <property type="gene ID" value="HPBE_0001958601"/>
</dbReference>
<accession>A0A183GBT9</accession>
<proteinExistence type="predicted"/>
<evidence type="ECO:0000313" key="4">
    <source>
        <dbReference type="Proteomes" id="UP000050761"/>
    </source>
</evidence>
<dbReference type="AlphaFoldDB" id="A0A183GBT9"/>
<name>A0A183GBT9_HELPZ</name>
<keyword evidence="2" id="KW-0472">Membrane</keyword>
<evidence type="ECO:0000256" key="2">
    <source>
        <dbReference type="SAM" id="Phobius"/>
    </source>
</evidence>
<accession>A0A3P8AZ29</accession>
<sequence>MRRDGHEPLATDENQIVTPTQTTEEKEPDRGQWTGQFDFLMSMIAYAVGLGEFFFVLKKKINETIVRLKQ</sequence>
<gene>
    <name evidence="3" type="ORF">HPBE_LOCUS19583</name>
</gene>
<dbReference type="OrthoDB" id="6581954at2759"/>
<feature type="region of interest" description="Disordered" evidence="1">
    <location>
        <begin position="1"/>
        <end position="31"/>
    </location>
</feature>
<feature type="compositionally biased region" description="Polar residues" evidence="1">
    <location>
        <begin position="12"/>
        <end position="22"/>
    </location>
</feature>
<protein>
    <submittedName>
        <fullName evidence="5">Ion_trans_2 domain-containing protein</fullName>
    </submittedName>
</protein>
<dbReference type="InterPro" id="IPR037272">
    <property type="entry name" value="SNS_sf"/>
</dbReference>
<feature type="transmembrane region" description="Helical" evidence="2">
    <location>
        <begin position="39"/>
        <end position="57"/>
    </location>
</feature>
<dbReference type="Proteomes" id="UP000050761">
    <property type="component" value="Unassembled WGS sequence"/>
</dbReference>
<keyword evidence="2" id="KW-1133">Transmembrane helix</keyword>
<reference evidence="5" key="2">
    <citation type="submission" date="2019-09" db="UniProtKB">
        <authorList>
            <consortium name="WormBaseParasite"/>
        </authorList>
    </citation>
    <scope>IDENTIFICATION</scope>
</reference>
<keyword evidence="2" id="KW-0812">Transmembrane</keyword>
<dbReference type="EMBL" id="UZAH01031479">
    <property type="protein sequence ID" value="VDP15701.1"/>
    <property type="molecule type" value="Genomic_DNA"/>
</dbReference>
<keyword evidence="4" id="KW-1185">Reference proteome</keyword>
<dbReference type="SUPFAM" id="SSF161070">
    <property type="entry name" value="SNF-like"/>
    <property type="match status" value="1"/>
</dbReference>
<organism evidence="4 5">
    <name type="scientific">Heligmosomoides polygyrus</name>
    <name type="common">Parasitic roundworm</name>
    <dbReference type="NCBI Taxonomy" id="6339"/>
    <lineage>
        <taxon>Eukaryota</taxon>
        <taxon>Metazoa</taxon>
        <taxon>Ecdysozoa</taxon>
        <taxon>Nematoda</taxon>
        <taxon>Chromadorea</taxon>
        <taxon>Rhabditida</taxon>
        <taxon>Rhabditina</taxon>
        <taxon>Rhabditomorpha</taxon>
        <taxon>Strongyloidea</taxon>
        <taxon>Heligmosomidae</taxon>
        <taxon>Heligmosomoides</taxon>
    </lineage>
</organism>
<evidence type="ECO:0000313" key="5">
    <source>
        <dbReference type="WBParaSite" id="HPBE_0001958601-mRNA-1"/>
    </source>
</evidence>
<evidence type="ECO:0000256" key="1">
    <source>
        <dbReference type="SAM" id="MobiDB-lite"/>
    </source>
</evidence>
<reference evidence="3 4" key="1">
    <citation type="submission" date="2018-11" db="EMBL/GenBank/DDBJ databases">
        <authorList>
            <consortium name="Pathogen Informatics"/>
        </authorList>
    </citation>
    <scope>NUCLEOTIDE SEQUENCE [LARGE SCALE GENOMIC DNA]</scope>
</reference>